<dbReference type="InterPro" id="IPR025110">
    <property type="entry name" value="AMP-bd_C"/>
</dbReference>
<keyword evidence="6" id="KW-1185">Reference proteome</keyword>
<reference evidence="5 6" key="1">
    <citation type="submission" date="2022-12" db="EMBL/GenBank/DDBJ databases">
        <title>Chromosome-level genome of Tegillarca granosa.</title>
        <authorList>
            <person name="Kim J."/>
        </authorList>
    </citation>
    <scope>NUCLEOTIDE SEQUENCE [LARGE SCALE GENOMIC DNA]</scope>
    <source>
        <strain evidence="5">Teg-2019</strain>
        <tissue evidence="5">Adductor muscle</tissue>
    </source>
</reference>
<sequence>MCCHWQPPTRQILAAIFSQSLNNESELARHLEHSRAKAIITLAPLLNNVKEAMEGDDELHIKDIITIGNVDGYRSFSSLMEDDGKAFPENVDINSAEDLYVLPYSSGTTGLPKGVMLTHNNIIANLKQYSLKRVVSGAAPLGEAITHEFMDRLKAPIVNPETDEMVGVGEVGEICIKGPQVMKGYLHNEKATEEMIRDGWLHTGDIGSVDEKETFRITDRLKELVKYKGYQVPPAELEDLLLKHPAVADAAVIGLPDEEAGELPRAYVVCKPDQKVEASDILHFVEIAPYKKLRGGVEFVKEIPKSPSGKILRRILKESLHQATRLVVIKNVKL</sequence>
<evidence type="ECO:0000313" key="5">
    <source>
        <dbReference type="EMBL" id="KAJ8309543.1"/>
    </source>
</evidence>
<dbReference type="Gene3D" id="3.40.50.12780">
    <property type="entry name" value="N-terminal domain of ligase-like"/>
    <property type="match status" value="1"/>
</dbReference>
<dbReference type="Pfam" id="PF00501">
    <property type="entry name" value="AMP-binding"/>
    <property type="match status" value="2"/>
</dbReference>
<evidence type="ECO:0000313" key="6">
    <source>
        <dbReference type="Proteomes" id="UP001217089"/>
    </source>
</evidence>
<feature type="non-terminal residue" evidence="5">
    <location>
        <position position="334"/>
    </location>
</feature>
<evidence type="ECO:0000259" key="3">
    <source>
        <dbReference type="Pfam" id="PF00501"/>
    </source>
</evidence>
<feature type="domain" description="AMP-dependent synthetase/ligase" evidence="3">
    <location>
        <begin position="155"/>
        <end position="186"/>
    </location>
</feature>
<dbReference type="InterPro" id="IPR000873">
    <property type="entry name" value="AMP-dep_synth/lig_dom"/>
</dbReference>
<dbReference type="Gene3D" id="3.30.300.30">
    <property type="match status" value="1"/>
</dbReference>
<dbReference type="Proteomes" id="UP001217089">
    <property type="component" value="Unassembled WGS sequence"/>
</dbReference>
<evidence type="ECO:0000259" key="4">
    <source>
        <dbReference type="Pfam" id="PF13193"/>
    </source>
</evidence>
<accession>A0ABQ9EWM2</accession>
<dbReference type="PANTHER" id="PTHR24096:SF149">
    <property type="entry name" value="AMP-BINDING DOMAIN-CONTAINING PROTEIN-RELATED"/>
    <property type="match status" value="1"/>
</dbReference>
<evidence type="ECO:0000256" key="1">
    <source>
        <dbReference type="ARBA" id="ARBA00006432"/>
    </source>
</evidence>
<dbReference type="InterPro" id="IPR045851">
    <property type="entry name" value="AMP-bd_C_sf"/>
</dbReference>
<dbReference type="PANTHER" id="PTHR24096">
    <property type="entry name" value="LONG-CHAIN-FATTY-ACID--COA LIGASE"/>
    <property type="match status" value="1"/>
</dbReference>
<comment type="similarity">
    <text evidence="1">Belongs to the ATP-dependent AMP-binding enzyme family.</text>
</comment>
<dbReference type="SUPFAM" id="SSF56801">
    <property type="entry name" value="Acetyl-CoA synthetase-like"/>
    <property type="match status" value="1"/>
</dbReference>
<dbReference type="InterPro" id="IPR042099">
    <property type="entry name" value="ANL_N_sf"/>
</dbReference>
<dbReference type="Pfam" id="PF13193">
    <property type="entry name" value="AMP-binding_C"/>
    <property type="match status" value="1"/>
</dbReference>
<protein>
    <submittedName>
        <fullName evidence="5">Uncharacterized protein</fullName>
    </submittedName>
</protein>
<proteinExistence type="inferred from homology"/>
<dbReference type="InterPro" id="IPR020845">
    <property type="entry name" value="AMP-binding_CS"/>
</dbReference>
<feature type="domain" description="AMP-dependent synthetase/ligase" evidence="3">
    <location>
        <begin position="24"/>
        <end position="132"/>
    </location>
</feature>
<evidence type="ECO:0000256" key="2">
    <source>
        <dbReference type="ARBA" id="ARBA00022598"/>
    </source>
</evidence>
<name>A0ABQ9EWM2_TEGGR</name>
<keyword evidence="2" id="KW-0436">Ligase</keyword>
<gene>
    <name evidence="5" type="ORF">KUTeg_014417</name>
</gene>
<dbReference type="EMBL" id="JARBDR010000657">
    <property type="protein sequence ID" value="KAJ8309543.1"/>
    <property type="molecule type" value="Genomic_DNA"/>
</dbReference>
<dbReference type="PROSITE" id="PS00455">
    <property type="entry name" value="AMP_BINDING"/>
    <property type="match status" value="1"/>
</dbReference>
<comment type="caution">
    <text evidence="5">The sequence shown here is derived from an EMBL/GenBank/DDBJ whole genome shotgun (WGS) entry which is preliminary data.</text>
</comment>
<dbReference type="Gene3D" id="3.40.50.980">
    <property type="match status" value="2"/>
</dbReference>
<feature type="domain" description="AMP-binding enzyme C-terminal" evidence="4">
    <location>
        <begin position="236"/>
        <end position="310"/>
    </location>
</feature>
<organism evidence="5 6">
    <name type="scientific">Tegillarca granosa</name>
    <name type="common">Malaysian cockle</name>
    <name type="synonym">Anadara granosa</name>
    <dbReference type="NCBI Taxonomy" id="220873"/>
    <lineage>
        <taxon>Eukaryota</taxon>
        <taxon>Metazoa</taxon>
        <taxon>Spiralia</taxon>
        <taxon>Lophotrochozoa</taxon>
        <taxon>Mollusca</taxon>
        <taxon>Bivalvia</taxon>
        <taxon>Autobranchia</taxon>
        <taxon>Pteriomorphia</taxon>
        <taxon>Arcoida</taxon>
        <taxon>Arcoidea</taxon>
        <taxon>Arcidae</taxon>
        <taxon>Tegillarca</taxon>
    </lineage>
</organism>